<reference evidence="4 5" key="1">
    <citation type="submission" date="2019-01" db="EMBL/GenBank/DDBJ databases">
        <authorList>
            <person name="Sayadi A."/>
        </authorList>
    </citation>
    <scope>NUCLEOTIDE SEQUENCE [LARGE SCALE GENOMIC DNA]</scope>
</reference>
<feature type="region of interest" description="Disordered" evidence="2">
    <location>
        <begin position="315"/>
        <end position="339"/>
    </location>
</feature>
<keyword evidence="1" id="KW-0862">Zinc</keyword>
<feature type="compositionally biased region" description="Polar residues" evidence="2">
    <location>
        <begin position="471"/>
        <end position="493"/>
    </location>
</feature>
<dbReference type="GO" id="GO:0005912">
    <property type="term" value="C:adherens junction"/>
    <property type="evidence" value="ECO:0007669"/>
    <property type="project" value="TreeGrafter"/>
</dbReference>
<feature type="compositionally biased region" description="Polar residues" evidence="2">
    <location>
        <begin position="382"/>
        <end position="397"/>
    </location>
</feature>
<gene>
    <name evidence="4" type="ORF">CALMAC_LOCUS20613</name>
</gene>
<evidence type="ECO:0000313" key="5">
    <source>
        <dbReference type="Proteomes" id="UP000410492"/>
    </source>
</evidence>
<feature type="domain" description="Zasp-like motif" evidence="3">
    <location>
        <begin position="59"/>
        <end position="84"/>
    </location>
</feature>
<feature type="region of interest" description="Disordered" evidence="2">
    <location>
        <begin position="185"/>
        <end position="210"/>
    </location>
</feature>
<dbReference type="AlphaFoldDB" id="A0A653DWQ9"/>
<feature type="region of interest" description="Disordered" evidence="2">
    <location>
        <begin position="428"/>
        <end position="516"/>
    </location>
</feature>
<evidence type="ECO:0000259" key="3">
    <source>
        <dbReference type="SMART" id="SM00735"/>
    </source>
</evidence>
<keyword evidence="1" id="KW-0440">LIM domain</keyword>
<dbReference type="GO" id="GO:0051371">
    <property type="term" value="F:muscle alpha-actinin binding"/>
    <property type="evidence" value="ECO:0007669"/>
    <property type="project" value="TreeGrafter"/>
</dbReference>
<evidence type="ECO:0000256" key="1">
    <source>
        <dbReference type="ARBA" id="ARBA00023038"/>
    </source>
</evidence>
<feature type="compositionally biased region" description="Low complexity" evidence="2">
    <location>
        <begin position="364"/>
        <end position="381"/>
    </location>
</feature>
<proteinExistence type="predicted"/>
<evidence type="ECO:0000256" key="2">
    <source>
        <dbReference type="SAM" id="MobiDB-lite"/>
    </source>
</evidence>
<name>A0A653DWQ9_CALMS</name>
<dbReference type="OrthoDB" id="5911912at2759"/>
<dbReference type="Proteomes" id="UP000410492">
    <property type="component" value="Unassembled WGS sequence"/>
</dbReference>
<dbReference type="GO" id="GO:0030036">
    <property type="term" value="P:actin cytoskeleton organization"/>
    <property type="evidence" value="ECO:0007669"/>
    <property type="project" value="TreeGrafter"/>
</dbReference>
<dbReference type="SMART" id="SM00735">
    <property type="entry name" value="ZM"/>
    <property type="match status" value="1"/>
</dbReference>
<organism evidence="4 5">
    <name type="scientific">Callosobruchus maculatus</name>
    <name type="common">Southern cowpea weevil</name>
    <name type="synonym">Pulse bruchid</name>
    <dbReference type="NCBI Taxonomy" id="64391"/>
    <lineage>
        <taxon>Eukaryota</taxon>
        <taxon>Metazoa</taxon>
        <taxon>Ecdysozoa</taxon>
        <taxon>Arthropoda</taxon>
        <taxon>Hexapoda</taxon>
        <taxon>Insecta</taxon>
        <taxon>Pterygota</taxon>
        <taxon>Neoptera</taxon>
        <taxon>Endopterygota</taxon>
        <taxon>Coleoptera</taxon>
        <taxon>Polyphaga</taxon>
        <taxon>Cucujiformia</taxon>
        <taxon>Chrysomeloidea</taxon>
        <taxon>Chrysomelidae</taxon>
        <taxon>Bruchinae</taxon>
        <taxon>Bruchini</taxon>
        <taxon>Callosobruchus</taxon>
    </lineage>
</organism>
<accession>A0A653DWQ9</accession>
<protein>
    <recommendedName>
        <fullName evidence="3">Zasp-like motif domain-containing protein</fullName>
    </recommendedName>
</protein>
<dbReference type="InterPro" id="IPR031847">
    <property type="entry name" value="PDLI1-4/Zasp-like_mid"/>
</dbReference>
<dbReference type="InterPro" id="IPR006643">
    <property type="entry name" value="Zasp-like_motif"/>
</dbReference>
<dbReference type="GO" id="GO:0001725">
    <property type="term" value="C:stress fiber"/>
    <property type="evidence" value="ECO:0007669"/>
    <property type="project" value="TreeGrafter"/>
</dbReference>
<dbReference type="InterPro" id="IPR050604">
    <property type="entry name" value="PDZ-LIM_domain"/>
</dbReference>
<feature type="compositionally biased region" description="Polar residues" evidence="2">
    <location>
        <begin position="428"/>
        <end position="458"/>
    </location>
</feature>
<sequence length="516" mass="55085">MTVQRGGLTWRPSVTPTGHVPAPSPVISNNISPVTRTSLAAPKGDNFGAVNGSLNGGPKLVNKQYNTPVKLYSEDTIAETLAAQSEVLAPGVVGVNFKKNEKNYDASNSAVLRMLKETENEPRTPTEEPDSGIITTPNSGIAGLRHVQAPATKPAPSSPQLPPGQNICDDCERLIVRNFYSSQSHAIGGRRTATPTSEGRSNSVASVRSDNVATSSIRSEQHIATSTTKSENFATSSSNVCETSEQQVGSNVTEEDTVTICTDCERVIRCFRQDKGQKSTRRVFQVYYNINNKLYCDIHAKSAALRSNANPNLVPVTVPPNPTDANKLPAGGISHTNCRRRLNFSPTRLTGGKAPAHAISSALSTHSLPTPSPLSPKLNNSFASPYQNQELNGNAEQAHSPLPNPNSEANNNNIYSSATPLPFSKYLTKTSNLSGPRPFSSVSGPLSPHNTLPRSTGPISPVAQVPPPSYNTPIHNTPSYSPVSSTGRFSTSKPAGGLFKDRSFNTKPRPFSLVVE</sequence>
<feature type="region of interest" description="Disordered" evidence="2">
    <location>
        <begin position="364"/>
        <end position="416"/>
    </location>
</feature>
<dbReference type="GO" id="GO:0003779">
    <property type="term" value="F:actin binding"/>
    <property type="evidence" value="ECO:0007669"/>
    <property type="project" value="TreeGrafter"/>
</dbReference>
<dbReference type="PANTHER" id="PTHR24214">
    <property type="entry name" value="PDZ AND LIM DOMAIN PROTEIN ZASP"/>
    <property type="match status" value="1"/>
</dbReference>
<keyword evidence="5" id="KW-1185">Reference proteome</keyword>
<dbReference type="GO" id="GO:0031941">
    <property type="term" value="C:filamentous actin"/>
    <property type="evidence" value="ECO:0007669"/>
    <property type="project" value="TreeGrafter"/>
</dbReference>
<dbReference type="PANTHER" id="PTHR24214:SF38">
    <property type="entry name" value="PDZ AND LIM DOMAIN PROTEIN ZASP-RELATED"/>
    <property type="match status" value="1"/>
</dbReference>
<feature type="compositionally biased region" description="Low complexity" evidence="2">
    <location>
        <begin position="405"/>
        <end position="416"/>
    </location>
</feature>
<dbReference type="GO" id="GO:0030018">
    <property type="term" value="C:Z disc"/>
    <property type="evidence" value="ECO:0007669"/>
    <property type="project" value="TreeGrafter"/>
</dbReference>
<feature type="compositionally biased region" description="Polar residues" evidence="2">
    <location>
        <begin position="193"/>
        <end position="210"/>
    </location>
</feature>
<keyword evidence="1" id="KW-0479">Metal-binding</keyword>
<evidence type="ECO:0000313" key="4">
    <source>
        <dbReference type="EMBL" id="VEN63935.1"/>
    </source>
</evidence>
<feature type="region of interest" description="Disordered" evidence="2">
    <location>
        <begin position="1"/>
        <end position="24"/>
    </location>
</feature>
<dbReference type="Pfam" id="PF15936">
    <property type="entry name" value="DUF4749"/>
    <property type="match status" value="1"/>
</dbReference>
<dbReference type="EMBL" id="CAACVG010014950">
    <property type="protein sequence ID" value="VEN63935.1"/>
    <property type="molecule type" value="Genomic_DNA"/>
</dbReference>
<dbReference type="GO" id="GO:0061061">
    <property type="term" value="P:muscle structure development"/>
    <property type="evidence" value="ECO:0007669"/>
    <property type="project" value="TreeGrafter"/>
</dbReference>